<dbReference type="Proteomes" id="UP001066276">
    <property type="component" value="Chromosome 7"/>
</dbReference>
<evidence type="ECO:0000313" key="2">
    <source>
        <dbReference type="EMBL" id="KAJ1132003.1"/>
    </source>
</evidence>
<gene>
    <name evidence="2" type="ORF">NDU88_010333</name>
</gene>
<feature type="compositionally biased region" description="Basic and acidic residues" evidence="1">
    <location>
        <begin position="88"/>
        <end position="97"/>
    </location>
</feature>
<evidence type="ECO:0000313" key="3">
    <source>
        <dbReference type="Proteomes" id="UP001066276"/>
    </source>
</evidence>
<accession>A0AAV7PZS8</accession>
<comment type="caution">
    <text evidence="2">The sequence shown here is derived from an EMBL/GenBank/DDBJ whole genome shotgun (WGS) entry which is preliminary data.</text>
</comment>
<proteinExistence type="predicted"/>
<organism evidence="2 3">
    <name type="scientific">Pleurodeles waltl</name>
    <name type="common">Iberian ribbed newt</name>
    <dbReference type="NCBI Taxonomy" id="8319"/>
    <lineage>
        <taxon>Eukaryota</taxon>
        <taxon>Metazoa</taxon>
        <taxon>Chordata</taxon>
        <taxon>Craniata</taxon>
        <taxon>Vertebrata</taxon>
        <taxon>Euteleostomi</taxon>
        <taxon>Amphibia</taxon>
        <taxon>Batrachia</taxon>
        <taxon>Caudata</taxon>
        <taxon>Salamandroidea</taxon>
        <taxon>Salamandridae</taxon>
        <taxon>Pleurodelinae</taxon>
        <taxon>Pleurodeles</taxon>
    </lineage>
</organism>
<keyword evidence="3" id="KW-1185">Reference proteome</keyword>
<protein>
    <submittedName>
        <fullName evidence="2">Uncharacterized protein</fullName>
    </submittedName>
</protein>
<dbReference type="AlphaFoldDB" id="A0AAV7PZS8"/>
<sequence>MRHPPRHPQRERDWREARRPLSVPQRPEGEIAKAGLGKAQIPAPAVGRKRGKIYLGPGTEEDPGTGNKRMAPGATERVPYPTWVGGAERGRGSDDRA</sequence>
<name>A0AAV7PZS8_PLEWA</name>
<reference evidence="2" key="1">
    <citation type="journal article" date="2022" name="bioRxiv">
        <title>Sequencing and chromosome-scale assembly of the giantPleurodeles waltlgenome.</title>
        <authorList>
            <person name="Brown T."/>
            <person name="Elewa A."/>
            <person name="Iarovenko S."/>
            <person name="Subramanian E."/>
            <person name="Araus A.J."/>
            <person name="Petzold A."/>
            <person name="Susuki M."/>
            <person name="Suzuki K.-i.T."/>
            <person name="Hayashi T."/>
            <person name="Toyoda A."/>
            <person name="Oliveira C."/>
            <person name="Osipova E."/>
            <person name="Leigh N.D."/>
            <person name="Simon A."/>
            <person name="Yun M.H."/>
        </authorList>
    </citation>
    <scope>NUCLEOTIDE SEQUENCE</scope>
    <source>
        <strain evidence="2">20211129_DDA</strain>
        <tissue evidence="2">Liver</tissue>
    </source>
</reference>
<feature type="region of interest" description="Disordered" evidence="1">
    <location>
        <begin position="1"/>
        <end position="97"/>
    </location>
</feature>
<feature type="compositionally biased region" description="Basic and acidic residues" evidence="1">
    <location>
        <begin position="8"/>
        <end position="19"/>
    </location>
</feature>
<evidence type="ECO:0000256" key="1">
    <source>
        <dbReference type="SAM" id="MobiDB-lite"/>
    </source>
</evidence>
<dbReference type="EMBL" id="JANPWB010000011">
    <property type="protein sequence ID" value="KAJ1132003.1"/>
    <property type="molecule type" value="Genomic_DNA"/>
</dbReference>